<reference evidence="2" key="1">
    <citation type="submission" date="2022-10" db="EMBL/GenBank/DDBJ databases">
        <authorList>
            <person name="Chen Y."/>
            <person name="Dougan E. K."/>
            <person name="Chan C."/>
            <person name="Rhodes N."/>
            <person name="Thang M."/>
        </authorList>
    </citation>
    <scope>NUCLEOTIDE SEQUENCE</scope>
</reference>
<protein>
    <submittedName>
        <fullName evidence="2">Uncharacterized protein</fullName>
    </submittedName>
</protein>
<dbReference type="AlphaFoldDB" id="A0A9P1GPW4"/>
<comment type="caution">
    <text evidence="2">The sequence shown here is derived from an EMBL/GenBank/DDBJ whole genome shotgun (WGS) entry which is preliminary data.</text>
</comment>
<accession>A0A9P1GPW4</accession>
<organism evidence="2">
    <name type="scientific">Cladocopium goreaui</name>
    <dbReference type="NCBI Taxonomy" id="2562237"/>
    <lineage>
        <taxon>Eukaryota</taxon>
        <taxon>Sar</taxon>
        <taxon>Alveolata</taxon>
        <taxon>Dinophyceae</taxon>
        <taxon>Suessiales</taxon>
        <taxon>Symbiodiniaceae</taxon>
        <taxon>Cladocopium</taxon>
    </lineage>
</organism>
<gene>
    <name evidence="2" type="ORF">C1SCF055_LOCUS43246</name>
</gene>
<dbReference type="Proteomes" id="UP001152797">
    <property type="component" value="Unassembled WGS sequence"/>
</dbReference>
<dbReference type="EMBL" id="CAMXCT010006709">
    <property type="protein sequence ID" value="CAI4018701.1"/>
    <property type="molecule type" value="Genomic_DNA"/>
</dbReference>
<evidence type="ECO:0000313" key="3">
    <source>
        <dbReference type="EMBL" id="CAL1172076.1"/>
    </source>
</evidence>
<feature type="region of interest" description="Disordered" evidence="1">
    <location>
        <begin position="435"/>
        <end position="464"/>
    </location>
</feature>
<proteinExistence type="predicted"/>
<dbReference type="EMBL" id="CAMXCT020006709">
    <property type="protein sequence ID" value="CAL1172076.1"/>
    <property type="molecule type" value="Genomic_DNA"/>
</dbReference>
<sequence length="644" mass="70563">MSNQADQIPGLVQALNRLSLAIEGQNRRQDSVVSEAEGVTTSSALSLEERLARVEYNDYEAFALLVPPCPAHLLRLCERLVEGQYSSEFRARRAWESGFWAALALQGRVRVPTPRVSLPRDLKKTVYVVLRSAAVQSPTRVSRVSDLYRLVGRINENNLAVFHGFASLAEAETYCESAGFRRICSIKYQVQAYVFQRRAGGILLVFPDHVMEEEFLRLHAVPSEEGGEPLVGPFQRFRVPIMLSGEDDVLVLSEELGSVVVMDMNLPGAHSVLMSFPEEGEEVDLINHFAYSDSEARPDFVALSAKVREWISLAEGKERLVFYPAAEEEEGRPSPTAKRAARPKASPGTSTQPGKQGGIPKAGPKKHTVASLAQQLETVLAVLPTITDQLTSLTLRQEAMERGADQQAAPSFQPITTTKTAQPVSALLKGSPTQTLAGLSRQLGPPRVKSVATHPGRQQLQQEAEDEPYYDPLMMEGAPDPGPPMTQAIVQQSRALALLVAQMQATGADVKLFKGVSPTSKLASSLSEVGDVSLLACLEPYGGFGQNRELGMIQWSLAHIFDAAAKEEWRLVRDHVALTAVMVEQASLDANKWHLAWLLRVVDDPPQNLWLSRGQTATGARRPFAPLCAQTWTTTALAYMKEAD</sequence>
<reference evidence="3" key="2">
    <citation type="submission" date="2024-04" db="EMBL/GenBank/DDBJ databases">
        <authorList>
            <person name="Chen Y."/>
            <person name="Shah S."/>
            <person name="Dougan E. K."/>
            <person name="Thang M."/>
            <person name="Chan C."/>
        </authorList>
    </citation>
    <scope>NUCLEOTIDE SEQUENCE [LARGE SCALE GENOMIC DNA]</scope>
</reference>
<dbReference type="EMBL" id="CAMXCT030006709">
    <property type="protein sequence ID" value="CAL4806013.1"/>
    <property type="molecule type" value="Genomic_DNA"/>
</dbReference>
<feature type="non-terminal residue" evidence="2">
    <location>
        <position position="1"/>
    </location>
</feature>
<evidence type="ECO:0000313" key="4">
    <source>
        <dbReference type="Proteomes" id="UP001152797"/>
    </source>
</evidence>
<keyword evidence="4" id="KW-1185">Reference proteome</keyword>
<feature type="region of interest" description="Disordered" evidence="1">
    <location>
        <begin position="326"/>
        <end position="368"/>
    </location>
</feature>
<evidence type="ECO:0000313" key="2">
    <source>
        <dbReference type="EMBL" id="CAI4018701.1"/>
    </source>
</evidence>
<evidence type="ECO:0000256" key="1">
    <source>
        <dbReference type="SAM" id="MobiDB-lite"/>
    </source>
</evidence>
<name>A0A9P1GPW4_9DINO</name>